<evidence type="ECO:0000256" key="1">
    <source>
        <dbReference type="SAM" id="Phobius"/>
    </source>
</evidence>
<reference evidence="2 3" key="1">
    <citation type="submission" date="2018-09" db="EMBL/GenBank/DDBJ databases">
        <title>Identification of marine bacteria producing industrial enzymes.</title>
        <authorList>
            <person name="Cheng T.H."/>
            <person name="Saidin J."/>
            <person name="Muhd D.D."/>
            <person name="Isa M.N.M."/>
            <person name="Bakar M.F.A."/>
            <person name="Ismail N."/>
        </authorList>
    </citation>
    <scope>NUCLEOTIDE SEQUENCE [LARGE SCALE GENOMIC DNA]</scope>
    <source>
        <strain evidence="2 3">MNAD 1.6</strain>
    </source>
</reference>
<gene>
    <name evidence="2" type="ORF">D4741_07595</name>
</gene>
<feature type="transmembrane region" description="Helical" evidence="1">
    <location>
        <begin position="81"/>
        <end position="103"/>
    </location>
</feature>
<accession>A0A3A3F6X6</accession>
<dbReference type="Proteomes" id="UP000265938">
    <property type="component" value="Unassembled WGS sequence"/>
</dbReference>
<comment type="caution">
    <text evidence="2">The sequence shown here is derived from an EMBL/GenBank/DDBJ whole genome shotgun (WGS) entry which is preliminary data.</text>
</comment>
<dbReference type="AlphaFoldDB" id="A0A3A3F6X6"/>
<evidence type="ECO:0000313" key="3">
    <source>
        <dbReference type="Proteomes" id="UP000265938"/>
    </source>
</evidence>
<sequence length="268" mass="31392">MAKSFDNTVQNVIKKIILLVFGSGVISNALYIYGLAYYEGYIERLGFEYIFFPIKWEDSILWAYYASRELGVSTVSFWAKLTAPMIILILITAYFIARLWMIINADSKTPKKKVLNFKVAKWLYRKKIKYPRIFKLIYPPVKWLLIMEQSIWAFIASYFVLIVLFFVPLFIFIWVYFPILGVNYGESIGEKRYQQFQKALCSNESDYWNKCVEFINDVNDKSTIPKRVYGRVIVRNGNLIGILTDSGPITMTMPKSIYHKTEIKVESE</sequence>
<proteinExistence type="predicted"/>
<evidence type="ECO:0000313" key="2">
    <source>
        <dbReference type="EMBL" id="RJF37918.1"/>
    </source>
</evidence>
<keyword evidence="1" id="KW-0812">Transmembrane</keyword>
<organism evidence="2 3">
    <name type="scientific">Pseudoalteromonas gelatinilytica</name>
    <dbReference type="NCBI Taxonomy" id="1703256"/>
    <lineage>
        <taxon>Bacteria</taxon>
        <taxon>Pseudomonadati</taxon>
        <taxon>Pseudomonadota</taxon>
        <taxon>Gammaproteobacteria</taxon>
        <taxon>Alteromonadales</taxon>
        <taxon>Pseudoalteromonadaceae</taxon>
        <taxon>Pseudoalteromonas</taxon>
    </lineage>
</organism>
<feature type="transmembrane region" description="Helical" evidence="1">
    <location>
        <begin position="12"/>
        <end position="33"/>
    </location>
</feature>
<dbReference type="RefSeq" id="WP_119852530.1">
    <property type="nucleotide sequence ID" value="NZ_QYSE01000001.1"/>
</dbReference>
<feature type="transmembrane region" description="Helical" evidence="1">
    <location>
        <begin position="151"/>
        <end position="177"/>
    </location>
</feature>
<name>A0A3A3F6X6_9GAMM</name>
<keyword evidence="1" id="KW-1133">Transmembrane helix</keyword>
<protein>
    <submittedName>
        <fullName evidence="2">Uncharacterized protein</fullName>
    </submittedName>
</protein>
<dbReference type="EMBL" id="QYSE01000001">
    <property type="protein sequence ID" value="RJF37918.1"/>
    <property type="molecule type" value="Genomic_DNA"/>
</dbReference>
<keyword evidence="1" id="KW-0472">Membrane</keyword>